<organism evidence="1">
    <name type="scientific">viral metagenome</name>
    <dbReference type="NCBI Taxonomy" id="1070528"/>
    <lineage>
        <taxon>unclassified sequences</taxon>
        <taxon>metagenomes</taxon>
        <taxon>organismal metagenomes</taxon>
    </lineage>
</organism>
<protein>
    <submittedName>
        <fullName evidence="1">Uncharacterized protein</fullName>
    </submittedName>
</protein>
<accession>A0A6C0JFQ9</accession>
<reference evidence="1" key="1">
    <citation type="journal article" date="2020" name="Nature">
        <title>Giant virus diversity and host interactions through global metagenomics.</title>
        <authorList>
            <person name="Schulz F."/>
            <person name="Roux S."/>
            <person name="Paez-Espino D."/>
            <person name="Jungbluth S."/>
            <person name="Walsh D.A."/>
            <person name="Denef V.J."/>
            <person name="McMahon K.D."/>
            <person name="Konstantinidis K.T."/>
            <person name="Eloe-Fadrosh E.A."/>
            <person name="Kyrpides N.C."/>
            <person name="Woyke T."/>
        </authorList>
    </citation>
    <scope>NUCLEOTIDE SEQUENCE</scope>
    <source>
        <strain evidence="1">GVMAG-M-3300026093-6</strain>
    </source>
</reference>
<evidence type="ECO:0000313" key="1">
    <source>
        <dbReference type="EMBL" id="QHU03297.1"/>
    </source>
</evidence>
<dbReference type="EMBL" id="MN740374">
    <property type="protein sequence ID" value="QHU03297.1"/>
    <property type="molecule type" value="Genomic_DNA"/>
</dbReference>
<dbReference type="AlphaFoldDB" id="A0A6C0JFQ9"/>
<proteinExistence type="predicted"/>
<sequence length="108" mass="12577">MEDIISNSIIELNTTINLLKELHNNYDNIKKLNKENLNNLITKIIYFSNSTELLKDNLLNIMDDIKNKESIINSETLEDIQEHKKVSKMIDEVLPFLLCYFMGKTSSI</sequence>
<name>A0A6C0JFQ9_9ZZZZ</name>